<keyword evidence="3" id="KW-0238">DNA-binding</keyword>
<reference evidence="6 7" key="1">
    <citation type="submission" date="2013-03" db="EMBL/GenBank/DDBJ databases">
        <title>The Genome Sequence of Enterococcus columbae ATCC_51263 (PacBio/Illumina hybrid assembly).</title>
        <authorList>
            <consortium name="The Broad Institute Genomics Platform"/>
            <consortium name="The Broad Institute Genome Sequencing Center for Infectious Disease"/>
            <person name="Earl A."/>
            <person name="Russ C."/>
            <person name="Gilmore M."/>
            <person name="Surin D."/>
            <person name="Walker B."/>
            <person name="Young S."/>
            <person name="Zeng Q."/>
            <person name="Gargeya S."/>
            <person name="Fitzgerald M."/>
            <person name="Haas B."/>
            <person name="Abouelleil A."/>
            <person name="Allen A.W."/>
            <person name="Alvarado L."/>
            <person name="Arachchi H.M."/>
            <person name="Berlin A.M."/>
            <person name="Chapman S.B."/>
            <person name="Gainer-Dewar J."/>
            <person name="Goldberg J."/>
            <person name="Griggs A."/>
            <person name="Gujja S."/>
            <person name="Hansen M."/>
            <person name="Howarth C."/>
            <person name="Imamovic A."/>
            <person name="Ireland A."/>
            <person name="Larimer J."/>
            <person name="McCowan C."/>
            <person name="Murphy C."/>
            <person name="Pearson M."/>
            <person name="Poon T.W."/>
            <person name="Priest M."/>
            <person name="Roberts A."/>
            <person name="Saif S."/>
            <person name="Shea T."/>
            <person name="Sisk P."/>
            <person name="Sykes S."/>
            <person name="Wortman J."/>
            <person name="Nusbaum C."/>
            <person name="Birren B."/>
        </authorList>
    </citation>
    <scope>NUCLEOTIDE SEQUENCE [LARGE SCALE GENOMIC DNA]</scope>
    <source>
        <strain evidence="6 7">ATCC 51263</strain>
    </source>
</reference>
<dbReference type="SUPFAM" id="SSF46785">
    <property type="entry name" value="Winged helix' DNA-binding domain"/>
    <property type="match status" value="1"/>
</dbReference>
<dbReference type="InterPro" id="IPR000524">
    <property type="entry name" value="Tscrpt_reg_HTH_GntR"/>
</dbReference>
<dbReference type="GO" id="GO:0003700">
    <property type="term" value="F:DNA-binding transcription factor activity"/>
    <property type="evidence" value="ECO:0007669"/>
    <property type="project" value="InterPro"/>
</dbReference>
<comment type="caution">
    <text evidence="6">The sequence shown here is derived from an EMBL/GenBank/DDBJ whole genome shotgun (WGS) entry which is preliminary data.</text>
</comment>
<evidence type="ECO:0000259" key="5">
    <source>
        <dbReference type="PROSITE" id="PS50949"/>
    </source>
</evidence>
<dbReference type="SMART" id="SM00345">
    <property type="entry name" value="HTH_GNTR"/>
    <property type="match status" value="1"/>
</dbReference>
<keyword evidence="2" id="KW-0805">Transcription regulation</keyword>
<protein>
    <recommendedName>
        <fullName evidence="5">HTH gntR-type domain-containing protein</fullName>
    </recommendedName>
</protein>
<dbReference type="PANTHER" id="PTHR44846">
    <property type="entry name" value="MANNOSYL-D-GLYCERATE TRANSPORT/METABOLISM SYSTEM REPRESSOR MNGR-RELATED"/>
    <property type="match status" value="1"/>
</dbReference>
<keyword evidence="4" id="KW-0804">Transcription</keyword>
<keyword evidence="1" id="KW-0678">Repressor</keyword>
<proteinExistence type="predicted"/>
<dbReference type="InterPro" id="IPR036388">
    <property type="entry name" value="WH-like_DNA-bd_sf"/>
</dbReference>
<dbReference type="Proteomes" id="UP000014113">
    <property type="component" value="Unassembled WGS sequence"/>
</dbReference>
<name>S1NQ13_9ENTE</name>
<gene>
    <name evidence="6" type="ORF">I568_00094</name>
</gene>
<dbReference type="Gene3D" id="3.40.1410.10">
    <property type="entry name" value="Chorismate lyase-like"/>
    <property type="match status" value="1"/>
</dbReference>
<dbReference type="InterPro" id="IPR011663">
    <property type="entry name" value="UTRA"/>
</dbReference>
<accession>S1NQ13</accession>
<dbReference type="PATRIC" id="fig|1121865.3.peg.2125"/>
<evidence type="ECO:0000256" key="1">
    <source>
        <dbReference type="ARBA" id="ARBA00022491"/>
    </source>
</evidence>
<dbReference type="GO" id="GO:0003677">
    <property type="term" value="F:DNA binding"/>
    <property type="evidence" value="ECO:0007669"/>
    <property type="project" value="UniProtKB-KW"/>
</dbReference>
<dbReference type="OrthoDB" id="9815017at2"/>
<evidence type="ECO:0000256" key="2">
    <source>
        <dbReference type="ARBA" id="ARBA00023015"/>
    </source>
</evidence>
<dbReference type="PRINTS" id="PR00035">
    <property type="entry name" value="HTHGNTR"/>
</dbReference>
<dbReference type="SUPFAM" id="SSF64288">
    <property type="entry name" value="Chorismate lyase-like"/>
    <property type="match status" value="1"/>
</dbReference>
<dbReference type="InterPro" id="IPR036390">
    <property type="entry name" value="WH_DNA-bd_sf"/>
</dbReference>
<evidence type="ECO:0000313" key="6">
    <source>
        <dbReference type="EMBL" id="EOW87808.1"/>
    </source>
</evidence>
<dbReference type="SMART" id="SM00866">
    <property type="entry name" value="UTRA"/>
    <property type="match status" value="1"/>
</dbReference>
<evidence type="ECO:0000256" key="3">
    <source>
        <dbReference type="ARBA" id="ARBA00023125"/>
    </source>
</evidence>
<feature type="domain" description="HTH gntR-type" evidence="5">
    <location>
        <begin position="4"/>
        <end position="72"/>
    </location>
</feature>
<dbReference type="Pfam" id="PF07702">
    <property type="entry name" value="UTRA"/>
    <property type="match status" value="1"/>
</dbReference>
<dbReference type="FunFam" id="3.40.1410.10:FF:000008">
    <property type="entry name" value="Transcriptional regulator, GntR family"/>
    <property type="match status" value="1"/>
</dbReference>
<dbReference type="InterPro" id="IPR028978">
    <property type="entry name" value="Chorismate_lyase_/UTRA_dom_sf"/>
</dbReference>
<dbReference type="InterPro" id="IPR050679">
    <property type="entry name" value="Bact_HTH_transcr_reg"/>
</dbReference>
<sequence length="240" mass="27205">MVKTSGYRKIANDIMNKIQRGTFRPGEKLPKQTELADFYETSRVTVQKALNVLTLEGYIASKKGVGTFVKNQADENSLYESDATEPIGLSQKANGRQAVTSKVVSFHVRTPEDEECEKLAIRPVDNVYDIIRVRYLDNQPFRIEYTVIPVGALPELNTAVLENSLYQYVEKATGQAVGSAIRKIKADMSDRYDQKYLDCQLFDPVLEIEQVVTFADGRPFELSEIRYRYDKGCFIAIHSV</sequence>
<dbReference type="GO" id="GO:0045892">
    <property type="term" value="P:negative regulation of DNA-templated transcription"/>
    <property type="evidence" value="ECO:0007669"/>
    <property type="project" value="TreeGrafter"/>
</dbReference>
<dbReference type="EMBL" id="ASWJ01000001">
    <property type="protein sequence ID" value="EOW87808.1"/>
    <property type="molecule type" value="Genomic_DNA"/>
</dbReference>
<dbReference type="RefSeq" id="WP_016184277.1">
    <property type="nucleotide sequence ID" value="NZ_JXKI01000019.1"/>
</dbReference>
<keyword evidence="7" id="KW-1185">Reference proteome</keyword>
<dbReference type="Pfam" id="PF00392">
    <property type="entry name" value="GntR"/>
    <property type="match status" value="1"/>
</dbReference>
<dbReference type="eggNOG" id="COG2188">
    <property type="taxonomic scope" value="Bacteria"/>
</dbReference>
<dbReference type="PANTHER" id="PTHR44846:SF5">
    <property type="entry name" value="HTH-TYPE TRANSCRIPTIONAL REGULATOR GMUR"/>
    <property type="match status" value="1"/>
</dbReference>
<evidence type="ECO:0000256" key="4">
    <source>
        <dbReference type="ARBA" id="ARBA00023163"/>
    </source>
</evidence>
<dbReference type="PROSITE" id="PS50949">
    <property type="entry name" value="HTH_GNTR"/>
    <property type="match status" value="1"/>
</dbReference>
<dbReference type="Gene3D" id="1.10.10.10">
    <property type="entry name" value="Winged helix-like DNA-binding domain superfamily/Winged helix DNA-binding domain"/>
    <property type="match status" value="1"/>
</dbReference>
<evidence type="ECO:0000313" key="7">
    <source>
        <dbReference type="Proteomes" id="UP000014113"/>
    </source>
</evidence>
<dbReference type="AlphaFoldDB" id="S1NQ13"/>
<dbReference type="CDD" id="cd07377">
    <property type="entry name" value="WHTH_GntR"/>
    <property type="match status" value="1"/>
</dbReference>
<dbReference type="STRING" id="1121865.OMW_02181"/>
<organism evidence="6 7">
    <name type="scientific">Enterococcus columbae DSM 7374 = ATCC 51263</name>
    <dbReference type="NCBI Taxonomy" id="1121865"/>
    <lineage>
        <taxon>Bacteria</taxon>
        <taxon>Bacillati</taxon>
        <taxon>Bacillota</taxon>
        <taxon>Bacilli</taxon>
        <taxon>Lactobacillales</taxon>
        <taxon>Enterococcaceae</taxon>
        <taxon>Enterococcus</taxon>
    </lineage>
</organism>